<evidence type="ECO:0000256" key="1">
    <source>
        <dbReference type="SAM" id="SignalP"/>
    </source>
</evidence>
<evidence type="ECO:0000313" key="3">
    <source>
        <dbReference type="Proteomes" id="UP000676478"/>
    </source>
</evidence>
<reference evidence="2" key="2">
    <citation type="submission" date="2022-09" db="EMBL/GenBank/DDBJ databases">
        <title>Genome-inferred correspondence between phylogeny and metabolic traits in the wild Drosophila gut microbiome.</title>
        <authorList>
            <person name="Bueno E."/>
            <person name="Blow F."/>
            <person name="Douglas A.E."/>
        </authorList>
    </citation>
    <scope>NUCLEOTIDE SEQUENCE</scope>
    <source>
        <strain evidence="2">Dm-2019-70</strain>
    </source>
</reference>
<dbReference type="Proteomes" id="UP000676478">
    <property type="component" value="Unassembled WGS sequence"/>
</dbReference>
<feature type="signal peptide" evidence="1">
    <location>
        <begin position="1"/>
        <end position="24"/>
    </location>
</feature>
<evidence type="ECO:0000313" key="2">
    <source>
        <dbReference type="EMBL" id="MBS1011471.1"/>
    </source>
</evidence>
<protein>
    <submittedName>
        <fullName evidence="2">Uncharacterized protein</fullName>
    </submittedName>
</protein>
<keyword evidence="1" id="KW-0732">Signal</keyword>
<gene>
    <name evidence="2" type="ORF">JK167_11595</name>
</gene>
<sequence>MKKTIITILAAISIFGFTVTEAQASTWHKGMPKKMRGTWKVPHDKIFHSGAKIGKNYYHFCANDPDYLNNTKYKYLGNKIYKINGYEPVYTKGRVNRYIKLISSKHMKVSFNTNFKKSNSPLTMYKN</sequence>
<dbReference type="EMBL" id="JAERKF010000016">
    <property type="protein sequence ID" value="MBS1011471.1"/>
    <property type="molecule type" value="Genomic_DNA"/>
</dbReference>
<feature type="chain" id="PRO_5041286055" evidence="1">
    <location>
        <begin position="25"/>
        <end position="127"/>
    </location>
</feature>
<accession>A0AA41ERC5</accession>
<dbReference type="AlphaFoldDB" id="A0AA41ERC5"/>
<name>A0AA41ERC5_LEVBR</name>
<dbReference type="RefSeq" id="WP_211756736.1">
    <property type="nucleotide sequence ID" value="NZ_JAERKF010000016.1"/>
</dbReference>
<comment type="caution">
    <text evidence="2">The sequence shown here is derived from an EMBL/GenBank/DDBJ whole genome shotgun (WGS) entry which is preliminary data.</text>
</comment>
<proteinExistence type="predicted"/>
<reference evidence="2" key="1">
    <citation type="submission" date="2020-12" db="EMBL/GenBank/DDBJ databases">
        <authorList>
            <person name="Mcmullen J.G."/>
        </authorList>
    </citation>
    <scope>NUCLEOTIDE SEQUENCE</scope>
    <source>
        <strain evidence="2">Dm-2019-70</strain>
    </source>
</reference>
<organism evidence="2 3">
    <name type="scientific">Levilactobacillus brevis</name>
    <name type="common">Lactobacillus brevis</name>
    <dbReference type="NCBI Taxonomy" id="1580"/>
    <lineage>
        <taxon>Bacteria</taxon>
        <taxon>Bacillati</taxon>
        <taxon>Bacillota</taxon>
        <taxon>Bacilli</taxon>
        <taxon>Lactobacillales</taxon>
        <taxon>Lactobacillaceae</taxon>
        <taxon>Levilactobacillus</taxon>
    </lineage>
</organism>